<sequence length="143" mass="16200">MEYGLANLRSSGLMWNESDVRSRDGSLHYTITRYFKFLDQVQSDYEVDTWGTRSWLCASTPCLGRDLGSKAGRRGQLRPDSRGDPPLVWILRVSCPSTPTRVDRAVQFLSLCTNSFLNDSTRGSLGVELTLPDSSYSEWQLLR</sequence>
<dbReference type="EMBL" id="JBHFFA010000008">
    <property type="protein sequence ID" value="KAL2609347.1"/>
    <property type="molecule type" value="Genomic_DNA"/>
</dbReference>
<name>A0ABD1XK86_9MARC</name>
<evidence type="ECO:0000313" key="1">
    <source>
        <dbReference type="EMBL" id="KAL2609347.1"/>
    </source>
</evidence>
<keyword evidence="2" id="KW-1185">Reference proteome</keyword>
<organism evidence="1 2">
    <name type="scientific">Riccia fluitans</name>
    <dbReference type="NCBI Taxonomy" id="41844"/>
    <lineage>
        <taxon>Eukaryota</taxon>
        <taxon>Viridiplantae</taxon>
        <taxon>Streptophyta</taxon>
        <taxon>Embryophyta</taxon>
        <taxon>Marchantiophyta</taxon>
        <taxon>Marchantiopsida</taxon>
        <taxon>Marchantiidae</taxon>
        <taxon>Marchantiales</taxon>
        <taxon>Ricciaceae</taxon>
        <taxon>Riccia</taxon>
    </lineage>
</organism>
<dbReference type="Proteomes" id="UP001605036">
    <property type="component" value="Unassembled WGS sequence"/>
</dbReference>
<protein>
    <submittedName>
        <fullName evidence="1">Uncharacterized protein</fullName>
    </submittedName>
</protein>
<proteinExistence type="predicted"/>
<comment type="caution">
    <text evidence="1">The sequence shown here is derived from an EMBL/GenBank/DDBJ whole genome shotgun (WGS) entry which is preliminary data.</text>
</comment>
<reference evidence="1 2" key="1">
    <citation type="submission" date="2024-09" db="EMBL/GenBank/DDBJ databases">
        <title>Chromosome-scale assembly of Riccia fluitans.</title>
        <authorList>
            <person name="Paukszto L."/>
            <person name="Sawicki J."/>
            <person name="Karawczyk K."/>
            <person name="Piernik-Szablinska J."/>
            <person name="Szczecinska M."/>
            <person name="Mazdziarz M."/>
        </authorList>
    </citation>
    <scope>NUCLEOTIDE SEQUENCE [LARGE SCALE GENOMIC DNA]</scope>
    <source>
        <strain evidence="1">Rf_01</strain>
        <tissue evidence="1">Aerial parts of the thallus</tissue>
    </source>
</reference>
<dbReference type="AlphaFoldDB" id="A0ABD1XK86"/>
<evidence type="ECO:0000313" key="2">
    <source>
        <dbReference type="Proteomes" id="UP001605036"/>
    </source>
</evidence>
<accession>A0ABD1XK86</accession>
<gene>
    <name evidence="1" type="ORF">R1flu_027920</name>
</gene>